<dbReference type="Pfam" id="PF12229">
    <property type="entry name" value="PG_binding_4"/>
    <property type="match status" value="1"/>
</dbReference>
<evidence type="ECO:0000256" key="1">
    <source>
        <dbReference type="SAM" id="MobiDB-lite"/>
    </source>
</evidence>
<organism evidence="4 5">
    <name type="scientific">Candidatus Viridilinea mediisalina</name>
    <dbReference type="NCBI Taxonomy" id="2024553"/>
    <lineage>
        <taxon>Bacteria</taxon>
        <taxon>Bacillati</taxon>
        <taxon>Chloroflexota</taxon>
        <taxon>Chloroflexia</taxon>
        <taxon>Chloroflexales</taxon>
        <taxon>Chloroflexineae</taxon>
        <taxon>Oscillochloridaceae</taxon>
        <taxon>Candidatus Viridilinea</taxon>
    </lineage>
</organism>
<keyword evidence="5" id="KW-1185">Reference proteome</keyword>
<gene>
    <name evidence="4" type="ORF">CJ255_06395</name>
</gene>
<sequence length="639" mass="70208">MPINDYHQEYGPIRRRQAQGGMPAPEEPPPRNEPPRPQRPQQRRCTRPQRRRGCGGPLLLLLLLLLAAPLILPYGLSFAFANQALPGISIQGEPVAGMSRAAINAQLAERYDSFMRNPVALVYADQVWQPSLSDLGVRLDLDAAAHAAVTTGRRGDPLMRLQELYLIYQQGLELAPRLVVDQQVLQDYLLSLAPPIETPPQNAALSLTAAHVLGTPGQPGKQLLVDATANDLMLALRDLRPKQVAVRTRLLEPSVSDAALAVAEERAKALLQAPIQMQRGDEVWLWEPERLAELLHVAVVDDRLELYTDVERLTRAVEGLAQLVDSGTAEPRLRFVAGTVQIVEPGQPGWRLRQEDALEQLANLLLSTSATTRTLELPGDVLEPQITAERIDSLGIRALVAEGRSSFSGSAAYRITNIEAGAQRMDGVLIAPGEEFSFNRQLGEVNAANGFVEGYAIIGNRTQLEWGGGVCQVSTTVFRSAFWAGLPITERHAHAFYISWYDPFGLGPYGDGQGLDAAIYTGVADLKFVNDTGHWLLMHAEVDAAAQILNVRLYGTPPDRQVSIEGPLISNEVRAPAQPIYVDDPSLPRGTLRQSDVARSGRDITIHRIIRQGEHELARQTFLTRFRAWPNIFVRGTGV</sequence>
<name>A0A2A6RLX9_9CHLR</name>
<dbReference type="Proteomes" id="UP000220527">
    <property type="component" value="Unassembled WGS sequence"/>
</dbReference>
<evidence type="ECO:0000313" key="5">
    <source>
        <dbReference type="Proteomes" id="UP000220527"/>
    </source>
</evidence>
<feature type="compositionally biased region" description="Basic residues" evidence="1">
    <location>
        <begin position="41"/>
        <end position="50"/>
    </location>
</feature>
<feature type="transmembrane region" description="Helical" evidence="2">
    <location>
        <begin position="58"/>
        <end position="81"/>
    </location>
</feature>
<evidence type="ECO:0000313" key="4">
    <source>
        <dbReference type="EMBL" id="PDW03878.1"/>
    </source>
</evidence>
<comment type="caution">
    <text evidence="4">The sequence shown here is derived from an EMBL/GenBank/DDBJ whole genome shotgun (WGS) entry which is preliminary data.</text>
</comment>
<protein>
    <submittedName>
        <fullName evidence="4">Vanomycin resistance protein VanB</fullName>
    </submittedName>
</protein>
<dbReference type="Pfam" id="PF04294">
    <property type="entry name" value="VanW"/>
    <property type="match status" value="1"/>
</dbReference>
<feature type="domain" description="YoaR-like putative peptidoglycan binding" evidence="3">
    <location>
        <begin position="128"/>
        <end position="243"/>
    </location>
</feature>
<keyword evidence="2" id="KW-0812">Transmembrane</keyword>
<keyword evidence="2" id="KW-0472">Membrane</keyword>
<feature type="region of interest" description="Disordered" evidence="1">
    <location>
        <begin position="1"/>
        <end position="50"/>
    </location>
</feature>
<dbReference type="EMBL" id="NQWI01000019">
    <property type="protein sequence ID" value="PDW03878.1"/>
    <property type="molecule type" value="Genomic_DNA"/>
</dbReference>
<dbReference type="RefSeq" id="WP_097643262.1">
    <property type="nucleotide sequence ID" value="NZ_NQWI01000019.1"/>
</dbReference>
<dbReference type="InterPro" id="IPR052913">
    <property type="entry name" value="Glycopeptide_resist_protein"/>
</dbReference>
<reference evidence="5" key="1">
    <citation type="submission" date="2017-08" db="EMBL/GenBank/DDBJ databases">
        <authorList>
            <person name="Grouzdev D.S."/>
            <person name="Gaisin V.A."/>
            <person name="Rysina M.S."/>
            <person name="Gorlenko V.M."/>
        </authorList>
    </citation>
    <scope>NUCLEOTIDE SEQUENCE [LARGE SCALE GENOMIC DNA]</scope>
    <source>
        <strain evidence="5">Kir15-3F</strain>
    </source>
</reference>
<dbReference type="InterPro" id="IPR007391">
    <property type="entry name" value="Vancomycin_resist_VanW"/>
</dbReference>
<dbReference type="OrthoDB" id="9797191at2"/>
<dbReference type="AlphaFoldDB" id="A0A2A6RLX9"/>
<dbReference type="InterPro" id="IPR022029">
    <property type="entry name" value="YoaR-like_PG-bd"/>
</dbReference>
<evidence type="ECO:0000256" key="2">
    <source>
        <dbReference type="SAM" id="Phobius"/>
    </source>
</evidence>
<accession>A0A2A6RLX9</accession>
<keyword evidence="2" id="KW-1133">Transmembrane helix</keyword>
<dbReference type="PANTHER" id="PTHR35788">
    <property type="entry name" value="EXPORTED PROTEIN-RELATED"/>
    <property type="match status" value="1"/>
</dbReference>
<proteinExistence type="predicted"/>
<dbReference type="PANTHER" id="PTHR35788:SF1">
    <property type="entry name" value="EXPORTED PROTEIN"/>
    <property type="match status" value="1"/>
</dbReference>
<evidence type="ECO:0000259" key="3">
    <source>
        <dbReference type="Pfam" id="PF12229"/>
    </source>
</evidence>